<reference evidence="2 3" key="1">
    <citation type="submission" date="2016-08" db="EMBL/GenBank/DDBJ databases">
        <title>Draft genome of Fabibacter sp. strain SK-8.</title>
        <authorList>
            <person name="Wong S.-K."/>
            <person name="Hamasaki K."/>
            <person name="Yoshizawa S."/>
        </authorList>
    </citation>
    <scope>NUCLEOTIDE SEQUENCE [LARGE SCALE GENOMIC DNA]</scope>
    <source>
        <strain evidence="2 3">SK-8</strain>
    </source>
</reference>
<dbReference type="RefSeq" id="WP_069833820.1">
    <property type="nucleotide sequence ID" value="NZ_MDGQ01000003.1"/>
</dbReference>
<dbReference type="SUPFAM" id="SSF46785">
    <property type="entry name" value="Winged helix' DNA-binding domain"/>
    <property type="match status" value="1"/>
</dbReference>
<dbReference type="STRING" id="1563681.BFP71_02200"/>
<dbReference type="Gene3D" id="1.10.10.10">
    <property type="entry name" value="Winged helix-like DNA-binding domain superfamily/Winged helix DNA-binding domain"/>
    <property type="match status" value="1"/>
</dbReference>
<name>A0A1E5T567_9BACT</name>
<organism evidence="2 3">
    <name type="scientific">Roseivirga misakiensis</name>
    <dbReference type="NCBI Taxonomy" id="1563681"/>
    <lineage>
        <taxon>Bacteria</taxon>
        <taxon>Pseudomonadati</taxon>
        <taxon>Bacteroidota</taxon>
        <taxon>Cytophagia</taxon>
        <taxon>Cytophagales</taxon>
        <taxon>Roseivirgaceae</taxon>
        <taxon>Roseivirga</taxon>
    </lineage>
</organism>
<dbReference type="AlphaFoldDB" id="A0A1E5T567"/>
<dbReference type="InterPro" id="IPR005149">
    <property type="entry name" value="Tscrpt_reg_PadR_N"/>
</dbReference>
<dbReference type="OrthoDB" id="9791785at2"/>
<sequence length="109" mass="12292">MPQETISTQEEIVLLSVGSLEPEAYAYGIQKEIKLQANLNWSIGTIHTILYRLDKKGLVKSEMGGSSEKRGGRSKRLYSLTAKGFRSVETIQETRQAMWSKLVTNRPSF</sequence>
<accession>A0A1E5T567</accession>
<proteinExistence type="predicted"/>
<comment type="caution">
    <text evidence="2">The sequence shown here is derived from an EMBL/GenBank/DDBJ whole genome shotgun (WGS) entry which is preliminary data.</text>
</comment>
<dbReference type="EMBL" id="MDGQ01000003">
    <property type="protein sequence ID" value="OEK06508.1"/>
    <property type="molecule type" value="Genomic_DNA"/>
</dbReference>
<protein>
    <recommendedName>
        <fullName evidence="1">Transcription regulator PadR N-terminal domain-containing protein</fullName>
    </recommendedName>
</protein>
<dbReference type="Pfam" id="PF03551">
    <property type="entry name" value="PadR"/>
    <property type="match status" value="1"/>
</dbReference>
<dbReference type="InterPro" id="IPR036390">
    <property type="entry name" value="WH_DNA-bd_sf"/>
</dbReference>
<dbReference type="Proteomes" id="UP000095552">
    <property type="component" value="Unassembled WGS sequence"/>
</dbReference>
<keyword evidence="3" id="KW-1185">Reference proteome</keyword>
<evidence type="ECO:0000313" key="2">
    <source>
        <dbReference type="EMBL" id="OEK06508.1"/>
    </source>
</evidence>
<evidence type="ECO:0000259" key="1">
    <source>
        <dbReference type="Pfam" id="PF03551"/>
    </source>
</evidence>
<evidence type="ECO:0000313" key="3">
    <source>
        <dbReference type="Proteomes" id="UP000095552"/>
    </source>
</evidence>
<feature type="domain" description="Transcription regulator PadR N-terminal" evidence="1">
    <location>
        <begin position="22"/>
        <end position="87"/>
    </location>
</feature>
<gene>
    <name evidence="2" type="ORF">BFP71_02200</name>
</gene>
<dbReference type="InterPro" id="IPR036388">
    <property type="entry name" value="WH-like_DNA-bd_sf"/>
</dbReference>